<accession>A0A2P2E6F3</accession>
<feature type="coiled-coil region" evidence="1">
    <location>
        <begin position="78"/>
        <end position="105"/>
    </location>
</feature>
<organism evidence="2 3">
    <name type="scientific">Candidatus Phycosocius bacilliformis</name>
    <dbReference type="NCBI Taxonomy" id="1445552"/>
    <lineage>
        <taxon>Bacteria</taxon>
        <taxon>Pseudomonadati</taxon>
        <taxon>Pseudomonadota</taxon>
        <taxon>Alphaproteobacteria</taxon>
        <taxon>Caulobacterales</taxon>
        <taxon>Caulobacterales incertae sedis</taxon>
        <taxon>Candidatus Phycosocius</taxon>
    </lineage>
</organism>
<dbReference type="RefSeq" id="WP_108983485.1">
    <property type="nucleotide sequence ID" value="NZ_BFBR01000001.1"/>
</dbReference>
<reference evidence="2 3" key="1">
    <citation type="journal article" date="2018" name="Genome Announc.">
        <title>Draft Genome Sequence of "Candidatus Phycosocius bacilliformis," an Alphaproteobacterial Ectosymbiont of the Hydrocarbon-Producing Green Alga Botryococcus braunii.</title>
        <authorList>
            <person name="Tanabe Y."/>
            <person name="Yamaguchi H."/>
            <person name="Watanabe M.M."/>
        </authorList>
    </citation>
    <scope>NUCLEOTIDE SEQUENCE [LARGE SCALE GENOMIC DNA]</scope>
    <source>
        <strain evidence="2 3">BOTRYCO-2</strain>
    </source>
</reference>
<protein>
    <recommendedName>
        <fullName evidence="4">DNA-binding protein</fullName>
    </recommendedName>
</protein>
<evidence type="ECO:0000313" key="3">
    <source>
        <dbReference type="Proteomes" id="UP000245086"/>
    </source>
</evidence>
<dbReference type="Proteomes" id="UP000245086">
    <property type="component" value="Unassembled WGS sequence"/>
</dbReference>
<comment type="caution">
    <text evidence="2">The sequence shown here is derived from an EMBL/GenBank/DDBJ whole genome shotgun (WGS) entry which is preliminary data.</text>
</comment>
<dbReference type="AlphaFoldDB" id="A0A2P2E6F3"/>
<evidence type="ECO:0000313" key="2">
    <source>
        <dbReference type="EMBL" id="GBF56618.1"/>
    </source>
</evidence>
<name>A0A2P2E6F3_9PROT</name>
<sequence length="109" mass="11992">MALFFDAAWFNARLAALNLSTDDLAHALGLSAQDLALVFKDQREVDAREVEILALLLKADPVEIANRCGISTPVPQPRLAEQARIDALERKVALLEARLMALEAQSLLR</sequence>
<evidence type="ECO:0000256" key="1">
    <source>
        <dbReference type="SAM" id="Coils"/>
    </source>
</evidence>
<dbReference type="OrthoDB" id="8449900at2"/>
<gene>
    <name evidence="2" type="ORF">PbB2_00275</name>
</gene>
<keyword evidence="3" id="KW-1185">Reference proteome</keyword>
<evidence type="ECO:0008006" key="4">
    <source>
        <dbReference type="Google" id="ProtNLM"/>
    </source>
</evidence>
<dbReference type="EMBL" id="BFBR01000001">
    <property type="protein sequence ID" value="GBF56618.1"/>
    <property type="molecule type" value="Genomic_DNA"/>
</dbReference>
<keyword evidence="1" id="KW-0175">Coiled coil</keyword>
<proteinExistence type="predicted"/>